<keyword evidence="2" id="KW-0812">Transmembrane</keyword>
<dbReference type="PANTHER" id="PTHR31963:SF4">
    <property type="entry name" value="GUSTATORY RECEPTOR"/>
    <property type="match status" value="1"/>
</dbReference>
<feature type="transmembrane region" description="Helical" evidence="2">
    <location>
        <begin position="251"/>
        <end position="268"/>
    </location>
</feature>
<feature type="transmembrane region" description="Helical" evidence="2">
    <location>
        <begin position="210"/>
        <end position="231"/>
    </location>
</feature>
<feature type="transmembrane region" description="Helical" evidence="2">
    <location>
        <begin position="344"/>
        <end position="372"/>
    </location>
</feature>
<feature type="transmembrane region" description="Helical" evidence="2">
    <location>
        <begin position="415"/>
        <end position="438"/>
    </location>
</feature>
<name>A0ABP0XG57_9BRYO</name>
<evidence type="ECO:0000313" key="4">
    <source>
        <dbReference type="Proteomes" id="UP001497444"/>
    </source>
</evidence>
<evidence type="ECO:0000313" key="3">
    <source>
        <dbReference type="EMBL" id="CAK9277604.1"/>
    </source>
</evidence>
<keyword evidence="2" id="KW-1133">Transmembrane helix</keyword>
<dbReference type="EMBL" id="OZ020103">
    <property type="protein sequence ID" value="CAK9277604.1"/>
    <property type="molecule type" value="Genomic_DNA"/>
</dbReference>
<feature type="transmembrane region" description="Helical" evidence="2">
    <location>
        <begin position="16"/>
        <end position="35"/>
    </location>
</feature>
<keyword evidence="2" id="KW-0472">Membrane</keyword>
<dbReference type="Proteomes" id="UP001497444">
    <property type="component" value="Chromosome 8"/>
</dbReference>
<keyword evidence="4" id="KW-1185">Reference proteome</keyword>
<protein>
    <recommendedName>
        <fullName evidence="5">Gustatory receptor</fullName>
    </recommendedName>
</protein>
<organism evidence="3 4">
    <name type="scientific">Sphagnum jensenii</name>
    <dbReference type="NCBI Taxonomy" id="128206"/>
    <lineage>
        <taxon>Eukaryota</taxon>
        <taxon>Viridiplantae</taxon>
        <taxon>Streptophyta</taxon>
        <taxon>Embryophyta</taxon>
        <taxon>Bryophyta</taxon>
        <taxon>Sphagnophytina</taxon>
        <taxon>Sphagnopsida</taxon>
        <taxon>Sphagnales</taxon>
        <taxon>Sphagnaceae</taxon>
        <taxon>Sphagnum</taxon>
    </lineage>
</organism>
<accession>A0ABP0XG57</accession>
<feature type="region of interest" description="Disordered" evidence="1">
    <location>
        <begin position="64"/>
        <end position="122"/>
    </location>
</feature>
<proteinExistence type="predicted"/>
<feature type="transmembrane region" description="Helical" evidence="2">
    <location>
        <begin position="303"/>
        <end position="324"/>
    </location>
</feature>
<gene>
    <name evidence="3" type="ORF">CSSPJE1EN1_LOCUS23082</name>
</gene>
<dbReference type="PANTHER" id="PTHR31963">
    <property type="entry name" value="RAS GUANINE NUCLEOTIDE EXCHANGE FACTOR K"/>
    <property type="match status" value="1"/>
</dbReference>
<dbReference type="InterPro" id="IPR021924">
    <property type="entry name" value="DUF3537"/>
</dbReference>
<evidence type="ECO:0000256" key="2">
    <source>
        <dbReference type="SAM" id="Phobius"/>
    </source>
</evidence>
<feature type="compositionally biased region" description="Basic and acidic residues" evidence="1">
    <location>
        <begin position="103"/>
        <end position="118"/>
    </location>
</feature>
<reference evidence="3" key="1">
    <citation type="submission" date="2024-02" db="EMBL/GenBank/DDBJ databases">
        <authorList>
            <consortium name="ELIXIR-Norway"/>
            <consortium name="Elixir Norway"/>
        </authorList>
    </citation>
    <scope>NUCLEOTIDE SEQUENCE</scope>
</reference>
<evidence type="ECO:0000256" key="1">
    <source>
        <dbReference type="SAM" id="MobiDB-lite"/>
    </source>
</evidence>
<feature type="transmembrane region" description="Helical" evidence="2">
    <location>
        <begin position="600"/>
        <end position="618"/>
    </location>
</feature>
<evidence type="ECO:0008006" key="5">
    <source>
        <dbReference type="Google" id="ProtNLM"/>
    </source>
</evidence>
<dbReference type="Pfam" id="PF12056">
    <property type="entry name" value="DUF3537"/>
    <property type="match status" value="1"/>
</dbReference>
<sequence>MISRSGRVVIPGSGRVPIVQAILCVCVCVCVFLRVSSTMDRGDAAAAADRVPFYVAARVDDADRHEQNGEEATPAPAGPRTPVMDREPESSICTPSRNRTIKYRHDSSSDSSDSEMKQPRHRSPKLAVKFGANVAFAEEEAVAGDADDDDVERRSTSEPRRRIICDEEAARTIAKRALYKRLLSNPKDELRHFRSGLAWLGLDQSTPTKVVLSWIVFSLFAVVVPVANYTFVSCSECGEEHSHPFEQLVQVSESALAAVSFFCLSHIIRHYGLRRTLLLDKIMKESHEVQLGYEQELHSAFSLLRWILLPCFLIELIFRVWWYLYVSISIPFFVLPGGPHPRVINVVLCFAGMLSWLYRTSVFLFMCVLFRLMCCLQILRLKGYKKLLEETPDVSIILSEHMRIRSQLLTISHRFRIFMVSSLFTISFSQMCSLFVILGSAKSINFFRAGDLAVCSVVQLTGLVLCLHGAAKITHRAQRIVGIVSQWHALATCNPSAVTAAYFAADHAAAVDNSMNCSSGDHPPNSQRSPAAVLYGPAHPLLYNDSFDDLADSSSVPRFKTEVEQSIHDFEAYQKRQALVTYLQHSRAGISLYGFVLDRGFLYAMFGVTFSLTLFILGKTII</sequence>
<feature type="transmembrane region" description="Helical" evidence="2">
    <location>
        <begin position="450"/>
        <end position="470"/>
    </location>
</feature>